<evidence type="ECO:0000256" key="3">
    <source>
        <dbReference type="ARBA" id="ARBA00023306"/>
    </source>
</evidence>
<dbReference type="InterPro" id="IPR036915">
    <property type="entry name" value="Cyclin-like_sf"/>
</dbReference>
<dbReference type="SUPFAM" id="SSF47954">
    <property type="entry name" value="Cyclin-like"/>
    <property type="match status" value="2"/>
</dbReference>
<dbReference type="SMART" id="SM00385">
    <property type="entry name" value="CYCLIN"/>
    <property type="match status" value="2"/>
</dbReference>
<dbReference type="GO" id="GO:0051301">
    <property type="term" value="P:cell division"/>
    <property type="evidence" value="ECO:0007669"/>
    <property type="project" value="UniProtKB-KW"/>
</dbReference>
<dbReference type="InterPro" id="IPR048258">
    <property type="entry name" value="Cyclins_cyclin-box"/>
</dbReference>
<dbReference type="GO" id="GO:0016538">
    <property type="term" value="F:cyclin-dependent protein serine/threonine kinase regulator activity"/>
    <property type="evidence" value="ECO:0007669"/>
    <property type="project" value="InterPro"/>
</dbReference>
<dbReference type="PROSITE" id="PS00292">
    <property type="entry name" value="CYCLINS"/>
    <property type="match status" value="1"/>
</dbReference>
<gene>
    <name evidence="8" type="primary">CLB5_1</name>
    <name evidence="8" type="ORF">GRS66_005521</name>
</gene>
<feature type="domain" description="Cyclin-like" evidence="6">
    <location>
        <begin position="203"/>
        <end position="287"/>
    </location>
</feature>
<dbReference type="Pfam" id="PF02984">
    <property type="entry name" value="Cyclin_C"/>
    <property type="match status" value="1"/>
</dbReference>
<dbReference type="FunFam" id="1.10.472.10:FF:000001">
    <property type="entry name" value="G2/mitotic-specific cyclin"/>
    <property type="match status" value="1"/>
</dbReference>
<dbReference type="InterPro" id="IPR039361">
    <property type="entry name" value="Cyclin"/>
</dbReference>
<evidence type="ECO:0000256" key="2">
    <source>
        <dbReference type="ARBA" id="ARBA00023127"/>
    </source>
</evidence>
<feature type="domain" description="Cyclin-like" evidence="6">
    <location>
        <begin position="300"/>
        <end position="392"/>
    </location>
</feature>
<proteinExistence type="inferred from homology"/>
<evidence type="ECO:0000256" key="1">
    <source>
        <dbReference type="ARBA" id="ARBA00022618"/>
    </source>
</evidence>
<reference evidence="8 9" key="1">
    <citation type="journal article" date="2019" name="BMC Genomics">
        <title>Chromosome level assembly and comparative genome analysis confirm lager-brewing yeasts originated from a single hybridization.</title>
        <authorList>
            <person name="Salazar A.N."/>
            <person name="Gorter de Vries A.R."/>
            <person name="van den Broek M."/>
            <person name="Brouwers N."/>
            <person name="de la Torre Cortes P."/>
            <person name="Kuijpers N.G.A."/>
            <person name="Daran J.G."/>
            <person name="Abeel T."/>
        </authorList>
    </citation>
    <scope>NUCLEOTIDE SEQUENCE [LARGE SCALE GENOMIC DNA]</scope>
    <source>
        <strain evidence="8 9">CBS 1483</strain>
    </source>
</reference>
<dbReference type="Gene3D" id="1.10.472.10">
    <property type="entry name" value="Cyclin-like"/>
    <property type="match status" value="2"/>
</dbReference>
<dbReference type="GO" id="GO:0044772">
    <property type="term" value="P:mitotic cell cycle phase transition"/>
    <property type="evidence" value="ECO:0007669"/>
    <property type="project" value="InterPro"/>
</dbReference>
<dbReference type="InterPro" id="IPR006671">
    <property type="entry name" value="Cyclin_N"/>
</dbReference>
<keyword evidence="9" id="KW-1185">Reference proteome</keyword>
<protein>
    <submittedName>
        <fullName evidence="8">B-type cyclin clb5</fullName>
    </submittedName>
</protein>
<dbReference type="OrthoDB" id="5590282at2759"/>
<dbReference type="Proteomes" id="UP000501346">
    <property type="component" value="Chromosome ScXVI"/>
</dbReference>
<comment type="similarity">
    <text evidence="4">Belongs to the cyclin family.</text>
</comment>
<evidence type="ECO:0000259" key="6">
    <source>
        <dbReference type="SMART" id="SM00385"/>
    </source>
</evidence>
<evidence type="ECO:0000313" key="8">
    <source>
        <dbReference type="EMBL" id="QID83080.1"/>
    </source>
</evidence>
<feature type="compositionally biased region" description="Low complexity" evidence="5">
    <location>
        <begin position="41"/>
        <end position="52"/>
    </location>
</feature>
<sequence>MGENHDHEQSIKRNSMIYNENERQLCNSNLKILQNKRALSKNDSSSKQQVQDSKPRRALTDVPVNNNPLSQNKRIVAESKAAKVRREENIRPIVSAVQKRQIYNDRTAAEQEEEEEEEGEDDDAASIVNKKRRIDAEGVSEIVGWQDLDYVEKDDTAMVAEYSAEIFAFLYRRELETLPSHNYLLDKTSKYYLRPSMRTILVDWLVEVHEKFQCYPETLFLSINLMDRFLAKNKVTMNKLQLLAVTSLFIAAKFEEVNLPKLAEYAYITDGAASKNDIKNAEMFMLTSLEFNIGWPNPLNFLRRISKADDYDPVNRNIGKFILEYAYCCHQFIHLPPSTVSAMAMYIARRITNRNKNELWNGTLQHYSGGIDPIHDEAFQSLCIDLVKDIASSKTHLDSLILKYKKPRYGSVYFQTFKWCTSEMHSNFQNLFNLK</sequence>
<dbReference type="SMART" id="SM01332">
    <property type="entry name" value="Cyclin_C"/>
    <property type="match status" value="1"/>
</dbReference>
<dbReference type="EMBL" id="CP048997">
    <property type="protein sequence ID" value="QID83080.1"/>
    <property type="molecule type" value="Genomic_DNA"/>
</dbReference>
<keyword evidence="1" id="KW-0132">Cell division</keyword>
<feature type="region of interest" description="Disordered" evidence="5">
    <location>
        <begin position="104"/>
        <end position="126"/>
    </location>
</feature>
<evidence type="ECO:0000313" key="9">
    <source>
        <dbReference type="Proteomes" id="UP000501346"/>
    </source>
</evidence>
<evidence type="ECO:0000256" key="5">
    <source>
        <dbReference type="SAM" id="MobiDB-lite"/>
    </source>
</evidence>
<dbReference type="InterPro" id="IPR046965">
    <property type="entry name" value="Cyclin_A/B-like"/>
</dbReference>
<evidence type="ECO:0000256" key="4">
    <source>
        <dbReference type="RuleBase" id="RU000383"/>
    </source>
</evidence>
<name>A0A6C1E2D3_SACPS</name>
<organism evidence="8 9">
    <name type="scientific">Saccharomyces pastorianus</name>
    <name type="common">Lager yeast</name>
    <name type="synonym">Saccharomyces cerevisiae x Saccharomyces eubayanus</name>
    <dbReference type="NCBI Taxonomy" id="27292"/>
    <lineage>
        <taxon>Eukaryota</taxon>
        <taxon>Fungi</taxon>
        <taxon>Dikarya</taxon>
        <taxon>Ascomycota</taxon>
        <taxon>Saccharomycotina</taxon>
        <taxon>Saccharomycetes</taxon>
        <taxon>Saccharomycetales</taxon>
        <taxon>Saccharomycetaceae</taxon>
        <taxon>Saccharomyces</taxon>
    </lineage>
</organism>
<dbReference type="AlphaFoldDB" id="A0A6C1E2D3"/>
<feature type="region of interest" description="Disordered" evidence="5">
    <location>
        <begin position="36"/>
        <end position="69"/>
    </location>
</feature>
<accession>A0A6C1E2D3</accession>
<dbReference type="PANTHER" id="PTHR10177">
    <property type="entry name" value="CYCLINS"/>
    <property type="match status" value="1"/>
</dbReference>
<dbReference type="InterPro" id="IPR013763">
    <property type="entry name" value="Cyclin-like_dom"/>
</dbReference>
<keyword evidence="2 4" id="KW-0195">Cyclin</keyword>
<feature type="domain" description="Cyclin C-terminal" evidence="7">
    <location>
        <begin position="296"/>
        <end position="418"/>
    </location>
</feature>
<dbReference type="CDD" id="cd20512">
    <property type="entry name" value="CYCLIN_CLBs_yeast_rpt2"/>
    <property type="match status" value="1"/>
</dbReference>
<dbReference type="InterPro" id="IPR004367">
    <property type="entry name" value="Cyclin_C-dom"/>
</dbReference>
<feature type="compositionally biased region" description="Acidic residues" evidence="5">
    <location>
        <begin position="110"/>
        <end position="124"/>
    </location>
</feature>
<keyword evidence="3" id="KW-0131">Cell cycle</keyword>
<dbReference type="PIRSF" id="PIRSF001771">
    <property type="entry name" value="Cyclin_A_B_D_E"/>
    <property type="match status" value="1"/>
</dbReference>
<dbReference type="Pfam" id="PF00134">
    <property type="entry name" value="Cyclin_N"/>
    <property type="match status" value="1"/>
</dbReference>
<evidence type="ECO:0000259" key="7">
    <source>
        <dbReference type="SMART" id="SM01332"/>
    </source>
</evidence>